<feature type="transmembrane region" description="Helical" evidence="7">
    <location>
        <begin position="213"/>
        <end position="236"/>
    </location>
</feature>
<dbReference type="PROSITE" id="PS50928">
    <property type="entry name" value="ABC_TM1"/>
    <property type="match status" value="1"/>
</dbReference>
<dbReference type="InterPro" id="IPR000515">
    <property type="entry name" value="MetI-like"/>
</dbReference>
<evidence type="ECO:0000259" key="8">
    <source>
        <dbReference type="PROSITE" id="PS50928"/>
    </source>
</evidence>
<dbReference type="PANTHER" id="PTHR30151">
    <property type="entry name" value="ALKANE SULFONATE ABC TRANSPORTER-RELATED, MEMBRANE SUBUNIT"/>
    <property type="match status" value="1"/>
</dbReference>
<keyword evidence="5 7" id="KW-1133">Transmembrane helix</keyword>
<dbReference type="GO" id="GO:0055085">
    <property type="term" value="P:transmembrane transport"/>
    <property type="evidence" value="ECO:0007669"/>
    <property type="project" value="InterPro"/>
</dbReference>
<dbReference type="Proteomes" id="UP000070188">
    <property type="component" value="Unassembled WGS sequence"/>
</dbReference>
<feature type="domain" description="ABC transmembrane type-1" evidence="8">
    <location>
        <begin position="52"/>
        <end position="236"/>
    </location>
</feature>
<proteinExistence type="inferred from homology"/>
<dbReference type="PANTHER" id="PTHR30151:SF0">
    <property type="entry name" value="ABC TRANSPORTER PERMEASE PROTEIN MJ0413-RELATED"/>
    <property type="match status" value="1"/>
</dbReference>
<evidence type="ECO:0000256" key="5">
    <source>
        <dbReference type="ARBA" id="ARBA00022989"/>
    </source>
</evidence>
<evidence type="ECO:0000313" key="10">
    <source>
        <dbReference type="Proteomes" id="UP000070188"/>
    </source>
</evidence>
<dbReference type="InterPro" id="IPR035906">
    <property type="entry name" value="MetI-like_sf"/>
</dbReference>
<feature type="transmembrane region" description="Helical" evidence="7">
    <location>
        <begin position="61"/>
        <end position="81"/>
    </location>
</feature>
<keyword evidence="2 7" id="KW-0813">Transport</keyword>
<evidence type="ECO:0000256" key="3">
    <source>
        <dbReference type="ARBA" id="ARBA00022475"/>
    </source>
</evidence>
<gene>
    <name evidence="9" type="ORF">LI90_697</name>
</gene>
<evidence type="ECO:0000256" key="6">
    <source>
        <dbReference type="ARBA" id="ARBA00023136"/>
    </source>
</evidence>
<name>A0A132MMV8_9ACTN</name>
<feature type="transmembrane region" description="Helical" evidence="7">
    <location>
        <begin position="93"/>
        <end position="110"/>
    </location>
</feature>
<dbReference type="AlphaFoldDB" id="A0A132MMV8"/>
<evidence type="ECO:0000256" key="1">
    <source>
        <dbReference type="ARBA" id="ARBA00004651"/>
    </source>
</evidence>
<comment type="subcellular location">
    <subcellularLocation>
        <location evidence="1 7">Cell membrane</location>
        <topology evidence="1 7">Multi-pass membrane protein</topology>
    </subcellularLocation>
</comment>
<feature type="transmembrane region" description="Helical" evidence="7">
    <location>
        <begin position="158"/>
        <end position="179"/>
    </location>
</feature>
<dbReference type="Pfam" id="PF00528">
    <property type="entry name" value="BPD_transp_1"/>
    <property type="match status" value="1"/>
</dbReference>
<evidence type="ECO:0000256" key="4">
    <source>
        <dbReference type="ARBA" id="ARBA00022692"/>
    </source>
</evidence>
<keyword evidence="10" id="KW-1185">Reference proteome</keyword>
<keyword evidence="3" id="KW-1003">Cell membrane</keyword>
<protein>
    <submittedName>
        <fullName evidence="9">ABC transporter permease protein</fullName>
    </submittedName>
</protein>
<dbReference type="CDD" id="cd06261">
    <property type="entry name" value="TM_PBP2"/>
    <property type="match status" value="1"/>
</dbReference>
<comment type="similarity">
    <text evidence="7">Belongs to the binding-protein-dependent transport system permease family.</text>
</comment>
<evidence type="ECO:0000256" key="2">
    <source>
        <dbReference type="ARBA" id="ARBA00022448"/>
    </source>
</evidence>
<feature type="transmembrane region" description="Helical" evidence="7">
    <location>
        <begin position="116"/>
        <end position="137"/>
    </location>
</feature>
<dbReference type="EMBL" id="LAXD01000001">
    <property type="protein sequence ID" value="KWW99065.1"/>
    <property type="molecule type" value="Genomic_DNA"/>
</dbReference>
<comment type="caution">
    <text evidence="9">The sequence shown here is derived from an EMBL/GenBank/DDBJ whole genome shotgun (WGS) entry which is preliminary data.</text>
</comment>
<accession>A0A132MMV8</accession>
<evidence type="ECO:0000313" key="9">
    <source>
        <dbReference type="EMBL" id="KWW99065.1"/>
    </source>
</evidence>
<keyword evidence="6 7" id="KW-0472">Membrane</keyword>
<dbReference type="STRING" id="1469144.LI90_697"/>
<dbReference type="Gene3D" id="1.10.3720.10">
    <property type="entry name" value="MetI-like"/>
    <property type="match status" value="1"/>
</dbReference>
<keyword evidence="4 7" id="KW-0812">Transmembrane</keyword>
<dbReference type="SUPFAM" id="SSF161098">
    <property type="entry name" value="MetI-like"/>
    <property type="match status" value="1"/>
</dbReference>
<evidence type="ECO:0000256" key="7">
    <source>
        <dbReference type="RuleBase" id="RU363032"/>
    </source>
</evidence>
<dbReference type="PATRIC" id="fig|1469144.10.peg.801"/>
<sequence>MLTALVVPAAILALWWFVTSRSFVAPYLLPSPGAVWRAGWQEVASGDLLRSAAASLERVGFGVGVGGVLGLAAGALVGWSRRAAALLEPTLDLLRHIPPLAWVPFALLWFKGGLLSAAFIVLLVSFFPVFIGTAHALRSVPVRLLDMARTTGASRRRTLVSVALPAALPQIVASLRVALGGGWMAVVAAEYFGYRHGLGALAFNAYQVLRADLVVVAMIAIGLLGLLIDLVVRLFADRLVWWGGR</sequence>
<dbReference type="GO" id="GO:0005886">
    <property type="term" value="C:plasma membrane"/>
    <property type="evidence" value="ECO:0007669"/>
    <property type="project" value="UniProtKB-SubCell"/>
</dbReference>
<organism evidence="9 10">
    <name type="scientific">Carbonactinospora thermoautotrophica</name>
    <dbReference type="NCBI Taxonomy" id="1469144"/>
    <lineage>
        <taxon>Bacteria</taxon>
        <taxon>Bacillati</taxon>
        <taxon>Actinomycetota</taxon>
        <taxon>Actinomycetes</taxon>
        <taxon>Kitasatosporales</taxon>
        <taxon>Carbonactinosporaceae</taxon>
        <taxon>Carbonactinospora</taxon>
    </lineage>
</organism>
<reference evidence="10" key="1">
    <citation type="submission" date="2015-04" db="EMBL/GenBank/DDBJ databases">
        <title>Physiological reanalysis, assessment of diazotrophy, and genome sequences of multiple isolates of Streptomyces thermoautotrophicus.</title>
        <authorList>
            <person name="MacKellar D.C."/>
            <person name="Lieber L."/>
            <person name="Norman J."/>
            <person name="Bolger A."/>
            <person name="Tobin C."/>
            <person name="Murray J.W."/>
            <person name="Chang R."/>
            <person name="Ford T."/>
            <person name="Nguyen P.Q."/>
            <person name="Woodward J."/>
            <person name="Permingeat H."/>
            <person name="Joshi N.S."/>
            <person name="Silver P.A."/>
            <person name="Usadel B."/>
            <person name="Rutherford A.W."/>
            <person name="Friesen M."/>
            <person name="Prell J."/>
        </authorList>
    </citation>
    <scope>NUCLEOTIDE SEQUENCE [LARGE SCALE GENOMIC DNA]</scope>
    <source>
        <strain evidence="10">H1</strain>
    </source>
</reference>